<dbReference type="InterPro" id="IPR044046">
    <property type="entry name" value="E3_ligase_UBR-like_C"/>
</dbReference>
<evidence type="ECO:0000259" key="11">
    <source>
        <dbReference type="PROSITE" id="PS51157"/>
    </source>
</evidence>
<evidence type="ECO:0000256" key="2">
    <source>
        <dbReference type="ARBA" id="ARBA00022679"/>
    </source>
</evidence>
<evidence type="ECO:0000256" key="5">
    <source>
        <dbReference type="ARBA" id="ARBA00022786"/>
    </source>
</evidence>
<feature type="zinc finger region" description="UBR-type" evidence="8">
    <location>
        <begin position="200"/>
        <end position="271"/>
    </location>
</feature>
<feature type="domain" description="UBR-type" evidence="11">
    <location>
        <begin position="200"/>
        <end position="271"/>
    </location>
</feature>
<dbReference type="InterPro" id="IPR039164">
    <property type="entry name" value="UBR1-like"/>
</dbReference>
<keyword evidence="2 9" id="KW-0808">Transferase</keyword>
<evidence type="ECO:0000313" key="13">
    <source>
        <dbReference type="Proteomes" id="UP001303046"/>
    </source>
</evidence>
<evidence type="ECO:0000256" key="1">
    <source>
        <dbReference type="ARBA" id="ARBA00000900"/>
    </source>
</evidence>
<dbReference type="PANTHER" id="PTHR21497:SF39">
    <property type="entry name" value="E3 UBIQUITIN-PROTEIN LIGASE UBR3"/>
    <property type="match status" value="1"/>
</dbReference>
<dbReference type="CDD" id="cd19673">
    <property type="entry name" value="UBR-box_UBR3"/>
    <property type="match status" value="1"/>
</dbReference>
<comment type="catalytic activity">
    <reaction evidence="1 9">
        <text>S-ubiquitinyl-[E2 ubiquitin-conjugating enzyme]-L-cysteine + [acceptor protein]-L-lysine = [E2 ubiquitin-conjugating enzyme]-L-cysteine + N(6)-ubiquitinyl-[acceptor protein]-L-lysine.</text>
        <dbReference type="EC" id="2.3.2.27"/>
    </reaction>
</comment>
<evidence type="ECO:0000313" key="12">
    <source>
        <dbReference type="EMBL" id="KAK6738143.1"/>
    </source>
</evidence>
<evidence type="ECO:0000256" key="7">
    <source>
        <dbReference type="ARBA" id="ARBA00046341"/>
    </source>
</evidence>
<organism evidence="12 13">
    <name type="scientific">Necator americanus</name>
    <name type="common">Human hookworm</name>
    <dbReference type="NCBI Taxonomy" id="51031"/>
    <lineage>
        <taxon>Eukaryota</taxon>
        <taxon>Metazoa</taxon>
        <taxon>Ecdysozoa</taxon>
        <taxon>Nematoda</taxon>
        <taxon>Chromadorea</taxon>
        <taxon>Rhabditida</taxon>
        <taxon>Rhabditina</taxon>
        <taxon>Rhabditomorpha</taxon>
        <taxon>Strongyloidea</taxon>
        <taxon>Ancylostomatidae</taxon>
        <taxon>Bunostominae</taxon>
        <taxon>Necator</taxon>
    </lineage>
</organism>
<dbReference type="InterPro" id="IPR003126">
    <property type="entry name" value="Znf_UBR"/>
</dbReference>
<dbReference type="Gene3D" id="2.10.110.30">
    <property type="match status" value="1"/>
</dbReference>
<dbReference type="PANTHER" id="PTHR21497">
    <property type="entry name" value="UBIQUITIN LIGASE E3 ALPHA-RELATED"/>
    <property type="match status" value="1"/>
</dbReference>
<gene>
    <name evidence="12" type="primary">Necator_chrII.g8119</name>
    <name evidence="12" type="ORF">RB195_020325</name>
</gene>
<reference evidence="12 13" key="1">
    <citation type="submission" date="2023-08" db="EMBL/GenBank/DDBJ databases">
        <title>A Necator americanus chromosomal reference genome.</title>
        <authorList>
            <person name="Ilik V."/>
            <person name="Petrzelkova K.J."/>
            <person name="Pardy F."/>
            <person name="Fuh T."/>
            <person name="Niatou-Singa F.S."/>
            <person name="Gouil Q."/>
            <person name="Baker L."/>
            <person name="Ritchie M.E."/>
            <person name="Jex A.R."/>
            <person name="Gazzola D."/>
            <person name="Li H."/>
            <person name="Toshio Fujiwara R."/>
            <person name="Zhan B."/>
            <person name="Aroian R.V."/>
            <person name="Pafco B."/>
            <person name="Schwarz E.M."/>
        </authorList>
    </citation>
    <scope>NUCLEOTIDE SEQUENCE [LARGE SCALE GENOMIC DNA]</scope>
    <source>
        <strain evidence="12 13">Aroian</strain>
        <tissue evidence="12">Whole animal</tissue>
    </source>
</reference>
<evidence type="ECO:0000256" key="3">
    <source>
        <dbReference type="ARBA" id="ARBA00022723"/>
    </source>
</evidence>
<proteinExistence type="inferred from homology"/>
<dbReference type="EMBL" id="JAVFWL010000002">
    <property type="protein sequence ID" value="KAK6738143.1"/>
    <property type="molecule type" value="Genomic_DNA"/>
</dbReference>
<evidence type="ECO:0000256" key="10">
    <source>
        <dbReference type="SAM" id="MobiDB-lite"/>
    </source>
</evidence>
<keyword evidence="4 9" id="KW-0863">Zinc-finger</keyword>
<comment type="pathway">
    <text evidence="9">Protein modification; protein ubiquitination.</text>
</comment>
<keyword evidence="6 9" id="KW-0862">Zinc</keyword>
<evidence type="ECO:0000256" key="6">
    <source>
        <dbReference type="ARBA" id="ARBA00022833"/>
    </source>
</evidence>
<dbReference type="InterPro" id="IPR055194">
    <property type="entry name" value="UBR1-like_WH"/>
</dbReference>
<evidence type="ECO:0000256" key="4">
    <source>
        <dbReference type="ARBA" id="ARBA00022771"/>
    </source>
</evidence>
<keyword evidence="5 9" id="KW-0833">Ubl conjugation pathway</keyword>
<dbReference type="Pfam" id="PF22960">
    <property type="entry name" value="WHD_UBR1"/>
    <property type="match status" value="1"/>
</dbReference>
<dbReference type="Proteomes" id="UP001303046">
    <property type="component" value="Unassembled WGS sequence"/>
</dbReference>
<dbReference type="PROSITE" id="PS51157">
    <property type="entry name" value="ZF_UBR"/>
    <property type="match status" value="1"/>
</dbReference>
<evidence type="ECO:0000256" key="8">
    <source>
        <dbReference type="PROSITE-ProRule" id="PRU00508"/>
    </source>
</evidence>
<dbReference type="SMART" id="SM00396">
    <property type="entry name" value="ZnF_UBR1"/>
    <property type="match status" value="1"/>
</dbReference>
<dbReference type="Pfam" id="PF18995">
    <property type="entry name" value="PRT6_C"/>
    <property type="match status" value="1"/>
</dbReference>
<keyword evidence="3 9" id="KW-0479">Metal-binding</keyword>
<keyword evidence="13" id="KW-1185">Reference proteome</keyword>
<evidence type="ECO:0000256" key="9">
    <source>
        <dbReference type="RuleBase" id="RU366018"/>
    </source>
</evidence>
<name>A0ABR1CKE0_NECAM</name>
<comment type="similarity">
    <text evidence="7 9">Belongs to the E3 ubiquitin-protein ligase UBR1-like family.</text>
</comment>
<comment type="caution">
    <text evidence="12">The sequence shown here is derived from an EMBL/GenBank/DDBJ whole genome shotgun (WGS) entry which is preliminary data.</text>
</comment>
<protein>
    <recommendedName>
        <fullName evidence="9">E3 ubiquitin-protein ligase</fullName>
        <ecNumber evidence="9">2.3.2.27</ecNumber>
    </recommendedName>
</protein>
<feature type="region of interest" description="Disordered" evidence="10">
    <location>
        <begin position="51"/>
        <end position="91"/>
    </location>
</feature>
<accession>A0ABR1CKE0</accession>
<dbReference type="Pfam" id="PF02207">
    <property type="entry name" value="zf-UBR"/>
    <property type="match status" value="1"/>
</dbReference>
<dbReference type="EC" id="2.3.2.27" evidence="9"/>
<sequence>MQKKLEKSDNDNDFNVYRPTAAIIDFRRSLRTTAASTVSCERRISTLSHLDLGTETKGAMPPLPGDPHPSRQSDFDGLDLSHPGVHDSLEAQQSDDHPFNVILRMNDFNEGDRRVHDAVLYCKTQADYLKHSGYPLFGNHPSFDPQIRKIAQEFNQFLDKLITLPAVRTEALFSKLRVLLAQGESYEAFKAAMNELDVSLKCNTIWENDSVAYRCNTCALTPCMSLCASCFQAANHEGHDFTRFFSREGGACDCGNSDVIRPFGFCPRHGENAVRPPPPSPLIVSLPRHIFLKLLVCLFLEWRGFKDLYSQEREAMEWEEPFNLAGFCDNLVSPMLLLINFLQECVNYGGPMREAMAEILMDKELYRELTKRNSDEVDLSSPPDMSLDWRTRQKFHADRMSIFSESLHSCFPDLDSEQLLECECLLDELLFWVVRMNFPQNLINFSLSMLSEPNYTDALSTRFFTWYPLVANCVRRLCVYQQLRERNSDVVQNTCSRLIHISVQMLSSEALCKRLNEKCDLVEVVLNTARYLLTEYLQPTEMTLDSFFVWCTTPKQLEGNQSNWDVMFMEKNATMIQHGYWFVMGDIQNLLAHSSLAISTVLHPTAFSHTYIVLLNRMQGMNVNWRIIRGEHRENDNTDLVQRSLTLEFEALALTMFNFISAISQQQHFVAAVAFFDKIIAALTEWLRTIGGWTAGDVIMCPKYCVSFHLPLHRHLSTALSHFNEMELFRRHVEDFRNDEQLLRRIVLHPLKIQVARAEYYAGMWVRNGNQLRVQAIIYAQPHINASFQTPDIDLIRYCAANIDPDWFIDVVLTNFHLNDVFRFPIINMELPSTDIASAVTNSPDVSDHADNPVVLGTGRATPDEIADANWERCAEQIKLILKDLPPGKADVVMAALHARTGDNLAYSKTKPPAKYNEETPENLPELTYIFNEDKADVITRMEWVDPMIASALRLLSEVVILLTNCGASTEASLRAEMVNTLASGQQTHSRLRSVITEKGSRGAETIDPLFEKVLSEIADFAEPIAVPGGQMRQGSYQLKSEVRFNEFCPVLCQHRALSPKSSAAVLMDVEKLERDLLGGEEKIVQMWIPYQLSDFSDKTRHESVQHIARILLCDRFVQLCIVVLEAGVLGRPEVRETTTQLIVYLLTLAYQYMGTLPPSEKYAAVARFRKSYVATEGLKIVQLPLLVFVLFIIECEKRGVKAKFLEKTMAGDFDKKRIVGGAAEYLARLVSQVSKCDDGVQLSLLSALDDCTKEKEIEQKPEGNDQKASQERKAAAKRRREALFAANKKKNSEVMKRLMEKEGMTQKDIDSIDTTQPDVRLYECPICGELDTPSTLRNPLGMLVRITSNPLCENVVPINEHDDNLLNFDNKTGETVVRNFSRVWKVGRNELYRRALFYSDLIGFSTSLELKTCGHTVHLKCFNAYRETLRNDLRVNDSRRSSRDVSCFLCRFNVNALLPLRIDWGYETSNKDTLADDRQKAFESLNEVIVNWRRVPQTSEDSRPYSEHFTEHMLDLLNSRFWNKWDDEDVVGTRVQTQLVALIKATVERCILLKKLNVPERRKGTRCAVTEHLVAASICRTSRMDQEISFCAVRDLLLPKVEKSSSTFAIEKEQLSAIDDDLIDVAQIRRDDLVALQSTSGRERSRRPTEGPIDSKTYLLDKPSPTPVIVFDLKSLLVRLSAFVVDNQHLSVDDKKKLCQVLARRIMTVVSVKTVLRLILRSSRTTLDRFASGKFTKEKLCGPFSDLPRMVLNRLSSNPAYFNQLLGIMHHDGWQEEKEIGAALEWTLTDFAIFVAEFWQHVGLMAKIGDEYVDLSLDDALKNIGLCQQSIIPEEEYVTAWIRHFSPFLIWNYDTSRKAFSMEPLMWRPFLLLDLPQEYDVLFSRYFQRQCINCNKAPLFPFVCLLCSTLVCLDACCSISDVGHERSLPTNEVERHSMECGRDACCFIALNSSLIVITREGLAAVWGSVYLDAHGEEDRNLRRGKPLFLSARRVDCLRSDWAEQEFERTGATWSTMASLQQLLKDAHLLR</sequence>
<comment type="function">
    <text evidence="9">Ubiquitin ligase protein which is a component of the N-end rule pathway. Recognizes and binds to proteins bearing specific N-terminal residues that are destabilizing according to the N-end rule, leading to their ubiquitination and subsequent degradation.</text>
</comment>